<dbReference type="PROSITE" id="PS01124">
    <property type="entry name" value="HTH_ARAC_FAMILY_2"/>
    <property type="match status" value="1"/>
</dbReference>
<dbReference type="PANTHER" id="PTHR43280:SF2">
    <property type="entry name" value="HTH-TYPE TRANSCRIPTIONAL REGULATOR EXSA"/>
    <property type="match status" value="1"/>
</dbReference>
<feature type="chain" id="PRO_5002108409" evidence="6">
    <location>
        <begin position="27"/>
        <end position="975"/>
    </location>
</feature>
<dbReference type="InterPro" id="IPR011110">
    <property type="entry name" value="Reg_prop"/>
</dbReference>
<dbReference type="SUPFAM" id="SSF63829">
    <property type="entry name" value="Calcium-dependent phosphotriesterase"/>
    <property type="match status" value="2"/>
</dbReference>
<evidence type="ECO:0000256" key="5">
    <source>
        <dbReference type="SAM" id="Phobius"/>
    </source>
</evidence>
<dbReference type="SUPFAM" id="SSF46689">
    <property type="entry name" value="Homeodomain-like"/>
    <property type="match status" value="1"/>
</dbReference>
<dbReference type="Pfam" id="PF07494">
    <property type="entry name" value="Reg_prop"/>
    <property type="match status" value="2"/>
</dbReference>
<evidence type="ECO:0000256" key="1">
    <source>
        <dbReference type="ARBA" id="ARBA00023015"/>
    </source>
</evidence>
<dbReference type="Gene3D" id="1.10.10.60">
    <property type="entry name" value="Homeodomain-like"/>
    <property type="match status" value="1"/>
</dbReference>
<evidence type="ECO:0000256" key="6">
    <source>
        <dbReference type="SAM" id="SignalP"/>
    </source>
</evidence>
<evidence type="ECO:0000256" key="4">
    <source>
        <dbReference type="SAM" id="Coils"/>
    </source>
</evidence>
<evidence type="ECO:0000259" key="7">
    <source>
        <dbReference type="PROSITE" id="PS01124"/>
    </source>
</evidence>
<dbReference type="GO" id="GO:0003700">
    <property type="term" value="F:DNA-binding transcription factor activity"/>
    <property type="evidence" value="ECO:0007669"/>
    <property type="project" value="InterPro"/>
</dbReference>
<dbReference type="PANTHER" id="PTHR43280">
    <property type="entry name" value="ARAC-FAMILY TRANSCRIPTIONAL REGULATOR"/>
    <property type="match status" value="1"/>
</dbReference>
<dbReference type="SMART" id="SM00342">
    <property type="entry name" value="HTH_ARAC"/>
    <property type="match status" value="1"/>
</dbReference>
<dbReference type="InterPro" id="IPR015943">
    <property type="entry name" value="WD40/YVTN_repeat-like_dom_sf"/>
</dbReference>
<name>A0A0B4N1H4_9BACT</name>
<dbReference type="GO" id="GO:0043565">
    <property type="term" value="F:sequence-specific DNA binding"/>
    <property type="evidence" value="ECO:0007669"/>
    <property type="project" value="InterPro"/>
</dbReference>
<feature type="domain" description="HTH araC/xylS-type" evidence="7">
    <location>
        <begin position="871"/>
        <end position="973"/>
    </location>
</feature>
<dbReference type="Gene3D" id="2.130.10.10">
    <property type="entry name" value="YVTN repeat-like/Quinoprotein amine dehydrogenase"/>
    <property type="match status" value="2"/>
</dbReference>
<keyword evidence="6" id="KW-0732">Signal</keyword>
<keyword evidence="5" id="KW-0812">Transmembrane</keyword>
<keyword evidence="5" id="KW-0472">Membrane</keyword>
<dbReference type="GO" id="GO:0016301">
    <property type="term" value="F:kinase activity"/>
    <property type="evidence" value="ECO:0007669"/>
    <property type="project" value="UniProtKB-KW"/>
</dbReference>
<dbReference type="PROSITE" id="PS00041">
    <property type="entry name" value="HTH_ARAC_FAMILY_1"/>
    <property type="match status" value="1"/>
</dbReference>
<evidence type="ECO:0000313" key="8">
    <source>
        <dbReference type="EMBL" id="AIF26128.1"/>
    </source>
</evidence>
<dbReference type="EMBL" id="KJ631396">
    <property type="protein sequence ID" value="AIF26128.1"/>
    <property type="molecule type" value="Genomic_DNA"/>
</dbReference>
<feature type="transmembrane region" description="Helical" evidence="5">
    <location>
        <begin position="780"/>
        <end position="798"/>
    </location>
</feature>
<keyword evidence="8" id="KW-0418">Kinase</keyword>
<feature type="coiled-coil region" evidence="4">
    <location>
        <begin position="802"/>
        <end position="850"/>
    </location>
</feature>
<keyword evidence="4" id="KW-0175">Coiled coil</keyword>
<organism evidence="8">
    <name type="scientific">uncultured bacterium Ad_142_N07</name>
    <dbReference type="NCBI Taxonomy" id="1489286"/>
    <lineage>
        <taxon>Bacteria</taxon>
        <taxon>environmental samples</taxon>
    </lineage>
</organism>
<dbReference type="InterPro" id="IPR018060">
    <property type="entry name" value="HTH_AraC"/>
</dbReference>
<keyword evidence="1" id="KW-0805">Transcription regulation</keyword>
<reference evidence="8" key="1">
    <citation type="submission" date="2014-03" db="EMBL/GenBank/DDBJ databases">
        <title>A sequence of cellulolytic fosmid clone of goat rumen metagenome.</title>
        <authorList>
            <person name="Lee K.-T."/>
            <person name="Kim J.-Y."/>
            <person name="Kim Y.-J."/>
            <person name="Ahn J.-H."/>
            <person name="Park M.-N."/>
            <person name="Kim J.-H."/>
            <person name="Kim T.-H."/>
        </authorList>
    </citation>
    <scope>NUCLEOTIDE SEQUENCE</scope>
</reference>
<feature type="signal peptide" evidence="6">
    <location>
        <begin position="1"/>
        <end position="26"/>
    </location>
</feature>
<keyword evidence="8" id="KW-0808">Transferase</keyword>
<sequence length="975" mass="109065">DKLSKRVDLLLAVFSALFLFPGSLHAEVEAEDFLVTNRLIRQNGLPDQDVNGIYFDSRGYAWISTFGGGLVRYDGDSFIRFSEKTESSFISDFVNLCCEDGFGRLWIPTAGGMNVLDLKSLSILEAVPGLSRAWCHTHSPGNITRDAKGCLWFTSGDRLFRAAFADNGNRVQLDSLLCQVSNANQMSSISDVDEDGSAWISQSGHIYKVRHIEGRGLSQSEILPGIDIGNDNKATAYLHAGNDIWIGTQKGLYRVNISTGKYTSYSHAESGRLSLPNDEITGLCLSPDGDVVVGTLGGVCIFDAVDQSFDVLRSRPNEYGNSLLPGEMVRSVVTRGRQIWIGLEAEGLAIIQRKPLQIINLSRLESTPSPIPSTPVRAMFLDSKEALWLATTGYGVCRQVENLTFRNYNTINSRLLDNSVTAFCEDGQGRVWVGTVTGHLNYFSSPKSDIVLVPDGHASETARSIDVILGMTYDPINDYIWISARNGLYIYDLKKSAFSRYPGRTTSCLGICVTSDHLWVSSLEGLSAIDLTTLESRTLAGLPYSVTLVPDGDTIWAGTMGRGLYRVDHCLSDNPETTVYSEKDGLADNQVQSLLLDGIYLWITTENGLSRLDTQMGEILSFGLRDGLKSMAFCENSSLQGRNGSIYLGQKEGLSILRSSYVRSDYGNKPEVVIAGYYTKGAFHNLSRSDTIHKDEMDNDFTLKFADLSYSRNPKIVYESRILPIDKEWSPLFENDTHLKFGHIPGGKYKVQIRAVDKNGNVLSQDEKTLEVIPVVYKRWWFRLLVLLLVAYLAYLFMRRYTRSLKRKKDLLQQEVDRQTKELKEKKDELERKADELAEQNALLQKQNEMIASHNTLLSSTLSNKDTDFSANLLEAIQKVYKDPDLDVHTLAEAMNTNRSVLNEKIQNALGMTTAQFIRTYRLNVAKEMICNGTNKDMNISEIAYEVGFNDPKYFTRCFTKEFNATPSDLFKEHN</sequence>
<proteinExistence type="predicted"/>
<protein>
    <submittedName>
        <fullName evidence="8">Putative two-component system sensor histidine kinase/response regulator</fullName>
    </submittedName>
</protein>
<keyword evidence="3" id="KW-0804">Transcription</keyword>
<keyword evidence="2" id="KW-0238">DNA-binding</keyword>
<evidence type="ECO:0000256" key="3">
    <source>
        <dbReference type="ARBA" id="ARBA00023163"/>
    </source>
</evidence>
<dbReference type="Pfam" id="PF12833">
    <property type="entry name" value="HTH_18"/>
    <property type="match status" value="1"/>
</dbReference>
<keyword evidence="5" id="KW-1133">Transmembrane helix</keyword>
<accession>A0A0B4N1H4</accession>
<evidence type="ECO:0000256" key="2">
    <source>
        <dbReference type="ARBA" id="ARBA00023125"/>
    </source>
</evidence>
<dbReference type="InterPro" id="IPR009057">
    <property type="entry name" value="Homeodomain-like_sf"/>
</dbReference>
<dbReference type="InterPro" id="IPR018062">
    <property type="entry name" value="HTH_AraC-typ_CS"/>
</dbReference>
<feature type="non-terminal residue" evidence="8">
    <location>
        <position position="1"/>
    </location>
</feature>
<dbReference type="Gene3D" id="2.60.40.10">
    <property type="entry name" value="Immunoglobulins"/>
    <property type="match status" value="1"/>
</dbReference>
<dbReference type="AlphaFoldDB" id="A0A0B4N1H4"/>
<dbReference type="InterPro" id="IPR013783">
    <property type="entry name" value="Ig-like_fold"/>
</dbReference>